<protein>
    <recommendedName>
        <fullName evidence="4">ABC-2 transporter permease</fullName>
    </recommendedName>
</protein>
<feature type="transmembrane region" description="Helical" evidence="1">
    <location>
        <begin position="147"/>
        <end position="165"/>
    </location>
</feature>
<name>A0A2I1M4S9_9FIRM</name>
<keyword evidence="1" id="KW-1133">Transmembrane helix</keyword>
<dbReference type="EMBL" id="PKGS01000009">
    <property type="protein sequence ID" value="PKZ15143.1"/>
    <property type="molecule type" value="Genomic_DNA"/>
</dbReference>
<proteinExistence type="predicted"/>
<feature type="transmembrane region" description="Helical" evidence="1">
    <location>
        <begin position="185"/>
        <end position="204"/>
    </location>
</feature>
<keyword evidence="3" id="KW-1185">Reference proteome</keyword>
<sequence length="215" mass="24387">MSTIKIQWNLIKSYLLPILYYMIIASIMTIQSSSIIFSALLAATLMAMKLTSLPFEVDTNEKLDKFYGSLPVSKIDLISSRYGLMIIIGFIGIILSVFLRLILVLIFKKIVSSPSEIIISIILGMIFYVILISLQLPLYYKYGTIKVRLFSIIPVIFYILGASLYIYTDISNNLIEIIDYLKNNIWATIISILLVSVLVGYISFTISKNIVKKKE</sequence>
<keyword evidence="1" id="KW-0472">Membrane</keyword>
<dbReference type="AlphaFoldDB" id="A0A2I1M4S9"/>
<feature type="transmembrane region" description="Helical" evidence="1">
    <location>
        <begin position="117"/>
        <end position="140"/>
    </location>
</feature>
<dbReference type="RefSeq" id="WP_101540887.1">
    <property type="nucleotide sequence ID" value="NZ_PKGS01000009.1"/>
</dbReference>
<evidence type="ECO:0000313" key="3">
    <source>
        <dbReference type="Proteomes" id="UP000234335"/>
    </source>
</evidence>
<accession>A0A2I1M4S9</accession>
<keyword evidence="1" id="KW-0812">Transmembrane</keyword>
<organism evidence="2 3">
    <name type="scientific">Anaerococcus octavius</name>
    <dbReference type="NCBI Taxonomy" id="54007"/>
    <lineage>
        <taxon>Bacteria</taxon>
        <taxon>Bacillati</taxon>
        <taxon>Bacillota</taxon>
        <taxon>Tissierellia</taxon>
        <taxon>Tissierellales</taxon>
        <taxon>Peptoniphilaceae</taxon>
        <taxon>Anaerococcus</taxon>
    </lineage>
</organism>
<evidence type="ECO:0000256" key="1">
    <source>
        <dbReference type="SAM" id="Phobius"/>
    </source>
</evidence>
<dbReference type="Pfam" id="PF13346">
    <property type="entry name" value="ABC2_membrane_5"/>
    <property type="match status" value="1"/>
</dbReference>
<gene>
    <name evidence="2" type="ORF">CYJ34_08670</name>
</gene>
<evidence type="ECO:0000313" key="2">
    <source>
        <dbReference type="EMBL" id="PKZ15143.1"/>
    </source>
</evidence>
<reference evidence="2 3" key="1">
    <citation type="submission" date="2017-12" db="EMBL/GenBank/DDBJ databases">
        <title>Phylogenetic diversity of female urinary microbiome.</title>
        <authorList>
            <person name="Thomas-White K."/>
            <person name="Wolfe A.J."/>
        </authorList>
    </citation>
    <scope>NUCLEOTIDE SEQUENCE [LARGE SCALE GENOMIC DNA]</scope>
    <source>
        <strain evidence="2 3">UMB0119</strain>
    </source>
</reference>
<feature type="transmembrane region" description="Helical" evidence="1">
    <location>
        <begin position="82"/>
        <end position="105"/>
    </location>
</feature>
<dbReference type="Proteomes" id="UP000234335">
    <property type="component" value="Unassembled WGS sequence"/>
</dbReference>
<evidence type="ECO:0008006" key="4">
    <source>
        <dbReference type="Google" id="ProtNLM"/>
    </source>
</evidence>
<dbReference type="InterPro" id="IPR025699">
    <property type="entry name" value="ABC2_memb-like"/>
</dbReference>
<feature type="transmembrane region" description="Helical" evidence="1">
    <location>
        <begin position="18"/>
        <end position="43"/>
    </location>
</feature>
<comment type="caution">
    <text evidence="2">The sequence shown here is derived from an EMBL/GenBank/DDBJ whole genome shotgun (WGS) entry which is preliminary data.</text>
</comment>